<dbReference type="Proteomes" id="UP000070544">
    <property type="component" value="Unassembled WGS sequence"/>
</dbReference>
<accession>A0A139A483</accession>
<protein>
    <submittedName>
        <fullName evidence="1">Uncharacterized protein</fullName>
    </submittedName>
</protein>
<dbReference type="AlphaFoldDB" id="A0A139A483"/>
<evidence type="ECO:0000313" key="2">
    <source>
        <dbReference type="Proteomes" id="UP000070544"/>
    </source>
</evidence>
<dbReference type="EMBL" id="KQ965804">
    <property type="protein sequence ID" value="KXS11285.1"/>
    <property type="molecule type" value="Genomic_DNA"/>
</dbReference>
<evidence type="ECO:0000313" key="1">
    <source>
        <dbReference type="EMBL" id="KXS11285.1"/>
    </source>
</evidence>
<proteinExistence type="predicted"/>
<name>A0A139A483_GONPJ</name>
<gene>
    <name evidence="1" type="ORF">M427DRAFT_440915</name>
</gene>
<organism evidence="1 2">
    <name type="scientific">Gonapodya prolifera (strain JEL478)</name>
    <name type="common">Monoblepharis prolifera</name>
    <dbReference type="NCBI Taxonomy" id="1344416"/>
    <lineage>
        <taxon>Eukaryota</taxon>
        <taxon>Fungi</taxon>
        <taxon>Fungi incertae sedis</taxon>
        <taxon>Chytridiomycota</taxon>
        <taxon>Chytridiomycota incertae sedis</taxon>
        <taxon>Monoblepharidomycetes</taxon>
        <taxon>Monoblepharidales</taxon>
        <taxon>Gonapodyaceae</taxon>
        <taxon>Gonapodya</taxon>
    </lineage>
</organism>
<sequence length="102" mass="11865">MPPKIFGYMWAELVGREPGAVCRGCPQDFLLAHFHAFPVRRPSQFRRPRIVHQLHRNFSYPLFLPRSHLAVPPFLSTSKQPPSFPFPHRTFPPVFPTAHRLP</sequence>
<reference evidence="1 2" key="1">
    <citation type="journal article" date="2015" name="Genome Biol. Evol.">
        <title>Phylogenomic analyses indicate that early fungi evolved digesting cell walls of algal ancestors of land plants.</title>
        <authorList>
            <person name="Chang Y."/>
            <person name="Wang S."/>
            <person name="Sekimoto S."/>
            <person name="Aerts A.L."/>
            <person name="Choi C."/>
            <person name="Clum A."/>
            <person name="LaButti K.M."/>
            <person name="Lindquist E.A."/>
            <person name="Yee Ngan C."/>
            <person name="Ohm R.A."/>
            <person name="Salamov A.A."/>
            <person name="Grigoriev I.V."/>
            <person name="Spatafora J.W."/>
            <person name="Berbee M.L."/>
        </authorList>
    </citation>
    <scope>NUCLEOTIDE SEQUENCE [LARGE SCALE GENOMIC DNA]</scope>
    <source>
        <strain evidence="1 2">JEL478</strain>
    </source>
</reference>
<keyword evidence="2" id="KW-1185">Reference proteome</keyword>